<evidence type="ECO:0000313" key="9">
    <source>
        <dbReference type="Proteomes" id="UP001152795"/>
    </source>
</evidence>
<dbReference type="EMBL" id="CACRXK020000523">
    <property type="protein sequence ID" value="CAB3982622.1"/>
    <property type="molecule type" value="Genomic_DNA"/>
</dbReference>
<dbReference type="PANTHER" id="PTHR19139">
    <property type="entry name" value="AQUAPORIN TRANSPORTER"/>
    <property type="match status" value="1"/>
</dbReference>
<evidence type="ECO:0000256" key="2">
    <source>
        <dbReference type="ARBA" id="ARBA00006175"/>
    </source>
</evidence>
<dbReference type="SUPFAM" id="SSF81338">
    <property type="entry name" value="Aquaporin-like"/>
    <property type="match status" value="1"/>
</dbReference>
<proteinExistence type="inferred from homology"/>
<keyword evidence="3 7" id="KW-0813">Transport</keyword>
<keyword evidence="6" id="KW-0472">Membrane</keyword>
<dbReference type="InterPro" id="IPR000425">
    <property type="entry name" value="MIP"/>
</dbReference>
<dbReference type="Pfam" id="PF00230">
    <property type="entry name" value="MIP"/>
    <property type="match status" value="1"/>
</dbReference>
<dbReference type="PANTHER" id="PTHR19139:SF284">
    <property type="entry name" value="AQUAPORIN"/>
    <property type="match status" value="1"/>
</dbReference>
<keyword evidence="9" id="KW-1185">Reference proteome</keyword>
<evidence type="ECO:0000313" key="8">
    <source>
        <dbReference type="EMBL" id="CAB3982622.1"/>
    </source>
</evidence>
<dbReference type="InterPro" id="IPR034294">
    <property type="entry name" value="Aquaporin_transptr"/>
</dbReference>
<dbReference type="PROSITE" id="PS00221">
    <property type="entry name" value="MIP"/>
    <property type="match status" value="1"/>
</dbReference>
<evidence type="ECO:0000256" key="6">
    <source>
        <dbReference type="ARBA" id="ARBA00023136"/>
    </source>
</evidence>
<organism evidence="8 9">
    <name type="scientific">Paramuricea clavata</name>
    <name type="common">Red gorgonian</name>
    <name type="synonym">Violescent sea-whip</name>
    <dbReference type="NCBI Taxonomy" id="317549"/>
    <lineage>
        <taxon>Eukaryota</taxon>
        <taxon>Metazoa</taxon>
        <taxon>Cnidaria</taxon>
        <taxon>Anthozoa</taxon>
        <taxon>Octocorallia</taxon>
        <taxon>Malacalcyonacea</taxon>
        <taxon>Plexauridae</taxon>
        <taxon>Paramuricea</taxon>
    </lineage>
</organism>
<gene>
    <name evidence="8" type="ORF">PACLA_8A064392</name>
</gene>
<evidence type="ECO:0000256" key="5">
    <source>
        <dbReference type="ARBA" id="ARBA00022989"/>
    </source>
</evidence>
<evidence type="ECO:0000256" key="4">
    <source>
        <dbReference type="ARBA" id="ARBA00022692"/>
    </source>
</evidence>
<dbReference type="Gene3D" id="1.20.1080.10">
    <property type="entry name" value="Glycerol uptake facilitator protein"/>
    <property type="match status" value="1"/>
</dbReference>
<evidence type="ECO:0000256" key="1">
    <source>
        <dbReference type="ARBA" id="ARBA00004141"/>
    </source>
</evidence>
<name>A0A7D9HHI5_PARCT</name>
<dbReference type="InterPro" id="IPR022357">
    <property type="entry name" value="MIP_CS"/>
</dbReference>
<evidence type="ECO:0000256" key="7">
    <source>
        <dbReference type="RuleBase" id="RU000477"/>
    </source>
</evidence>
<protein>
    <submittedName>
        <fullName evidence="8">Aquaporin-8-like isoform X1</fullName>
    </submittedName>
</protein>
<keyword evidence="4 7" id="KW-0812">Transmembrane</keyword>
<keyword evidence="5" id="KW-1133">Transmembrane helix</keyword>
<dbReference type="OrthoDB" id="5949378at2759"/>
<accession>A0A7D9HHI5</accession>
<comment type="caution">
    <text evidence="8">The sequence shown here is derived from an EMBL/GenBank/DDBJ whole genome shotgun (WGS) entry which is preliminary data.</text>
</comment>
<dbReference type="PRINTS" id="PR00783">
    <property type="entry name" value="MINTRINSICP"/>
</dbReference>
<evidence type="ECO:0000256" key="3">
    <source>
        <dbReference type="ARBA" id="ARBA00022448"/>
    </source>
</evidence>
<dbReference type="GO" id="GO:0015250">
    <property type="term" value="F:water channel activity"/>
    <property type="evidence" value="ECO:0007669"/>
    <property type="project" value="TreeGrafter"/>
</dbReference>
<dbReference type="InterPro" id="IPR023271">
    <property type="entry name" value="Aquaporin-like"/>
</dbReference>
<sequence length="268" mass="28381">MSKGVKGTKRYIPLEETGEVCPSPEPEPRTAAYVFIHFIRPLFAELFGVMFFVFVGVSSVCRNKTGTARIATGLAHAFTLFVMVAATAKVSGGHLNPAVTLAMTIVRGLQPIVLAPLYVLAQLLGAIIGAALARAAMPSTSYDAVTGGVHMLGHDVEPGQGILAEAVATSILVLAVLMVAFDDRNKSVLGPLAIGLAVGGGIFAIGDISGGSMNPARSFGPAVVRNYWKYHYVYWVGPILGSLFSTLMYGLFLASPNRLWLPIYEPVD</sequence>
<comment type="subcellular location">
    <subcellularLocation>
        <location evidence="1">Membrane</location>
        <topology evidence="1">Multi-pass membrane protein</topology>
    </subcellularLocation>
</comment>
<dbReference type="GO" id="GO:0005886">
    <property type="term" value="C:plasma membrane"/>
    <property type="evidence" value="ECO:0007669"/>
    <property type="project" value="TreeGrafter"/>
</dbReference>
<comment type="similarity">
    <text evidence="2 7">Belongs to the MIP/aquaporin (TC 1.A.8) family.</text>
</comment>
<dbReference type="AlphaFoldDB" id="A0A7D9HHI5"/>
<dbReference type="Proteomes" id="UP001152795">
    <property type="component" value="Unassembled WGS sequence"/>
</dbReference>
<reference evidence="8" key="1">
    <citation type="submission" date="2020-04" db="EMBL/GenBank/DDBJ databases">
        <authorList>
            <person name="Alioto T."/>
            <person name="Alioto T."/>
            <person name="Gomez Garrido J."/>
        </authorList>
    </citation>
    <scope>NUCLEOTIDE SEQUENCE</scope>
    <source>
        <strain evidence="8">A484AB</strain>
    </source>
</reference>